<dbReference type="InterPro" id="IPR050428">
    <property type="entry name" value="TCS_sensor_his_kinase"/>
</dbReference>
<evidence type="ECO:0000313" key="14">
    <source>
        <dbReference type="EMBL" id="VAW44616.1"/>
    </source>
</evidence>
<dbReference type="InterPro" id="IPR003661">
    <property type="entry name" value="HisK_dim/P_dom"/>
</dbReference>
<dbReference type="SMART" id="SM00388">
    <property type="entry name" value="HisKA"/>
    <property type="match status" value="1"/>
</dbReference>
<dbReference type="AlphaFoldDB" id="A0A3B0WJH4"/>
<evidence type="ECO:0000256" key="8">
    <source>
        <dbReference type="ARBA" id="ARBA00022989"/>
    </source>
</evidence>
<evidence type="ECO:0000256" key="3">
    <source>
        <dbReference type="ARBA" id="ARBA00012438"/>
    </source>
</evidence>
<sequence length="440" mass="49499">MVLVTTYLIRMNFRSSIKSRIIIGFLAFSTLLTTLFAISSVSIRQYLQNEGIAQTIQEDLDVYLLKFTANPNFAGDEQISTNIEAFITTPSTFPADLPSHYADLTEGTHVLSEGNKTYIVAVNKKYQRNNKPLWGIVRNDISHFDNSSQTLVVVFTVMFFVFLLLAYLLALYVSQKALKPLSKLAAKLENLTPDTHLEPLAPYFHADEVGQVAKALDAYAQRLTDYVIRDKEFNADVSHELRTPITVIRGTVELIKSNPNISDKDLDRINRIERATKQSTELIETLLLLAREERKEHPGHERTQPGLIIRNIVEGFEPTLKLKPVTTKITENHWLQVKAPESVVSVVLSNLIGNAIKYTTEGTVHIILNKNSITVEDEGVGVTESELPKLFERHYRVGKSNSKGSGLGLAIVKRLCDLYNWKIEIKRNKTTGLSATLTFN</sequence>
<feature type="domain" description="HAMP" evidence="13">
    <location>
        <begin position="175"/>
        <end position="228"/>
    </location>
</feature>
<dbReference type="InterPro" id="IPR036097">
    <property type="entry name" value="HisK_dim/P_sf"/>
</dbReference>
<dbReference type="PANTHER" id="PTHR45436:SF16">
    <property type="entry name" value="HISTIDINE KINASE"/>
    <property type="match status" value="1"/>
</dbReference>
<evidence type="ECO:0000256" key="2">
    <source>
        <dbReference type="ARBA" id="ARBA00004370"/>
    </source>
</evidence>
<dbReference type="PROSITE" id="PS50109">
    <property type="entry name" value="HIS_KIN"/>
    <property type="match status" value="1"/>
</dbReference>
<dbReference type="PRINTS" id="PR00344">
    <property type="entry name" value="BCTRLSENSOR"/>
</dbReference>
<keyword evidence="10 11" id="KW-0472">Membrane</keyword>
<keyword evidence="8 11" id="KW-1133">Transmembrane helix</keyword>
<evidence type="ECO:0000256" key="5">
    <source>
        <dbReference type="ARBA" id="ARBA00022679"/>
    </source>
</evidence>
<dbReference type="GO" id="GO:0005886">
    <property type="term" value="C:plasma membrane"/>
    <property type="evidence" value="ECO:0007669"/>
    <property type="project" value="TreeGrafter"/>
</dbReference>
<evidence type="ECO:0000256" key="9">
    <source>
        <dbReference type="ARBA" id="ARBA00023012"/>
    </source>
</evidence>
<dbReference type="InterPro" id="IPR003594">
    <property type="entry name" value="HATPase_dom"/>
</dbReference>
<dbReference type="CDD" id="cd00082">
    <property type="entry name" value="HisKA"/>
    <property type="match status" value="1"/>
</dbReference>
<dbReference type="InterPro" id="IPR036890">
    <property type="entry name" value="HATPase_C_sf"/>
</dbReference>
<dbReference type="Gene3D" id="1.10.287.130">
    <property type="match status" value="1"/>
</dbReference>
<name>A0A3B0WJH4_9ZZZZ</name>
<dbReference type="InterPro" id="IPR003660">
    <property type="entry name" value="HAMP_dom"/>
</dbReference>
<dbReference type="EMBL" id="UOFA01000123">
    <property type="protein sequence ID" value="VAW44616.1"/>
    <property type="molecule type" value="Genomic_DNA"/>
</dbReference>
<dbReference type="Gene3D" id="6.10.340.10">
    <property type="match status" value="1"/>
</dbReference>
<reference evidence="14" key="1">
    <citation type="submission" date="2018-06" db="EMBL/GenBank/DDBJ databases">
        <authorList>
            <person name="Zhirakovskaya E."/>
        </authorList>
    </citation>
    <scope>NUCLEOTIDE SEQUENCE</scope>
</reference>
<comment type="subcellular location">
    <subcellularLocation>
        <location evidence="2">Membrane</location>
    </subcellularLocation>
</comment>
<dbReference type="InterPro" id="IPR004358">
    <property type="entry name" value="Sig_transdc_His_kin-like_C"/>
</dbReference>
<dbReference type="SMART" id="SM00387">
    <property type="entry name" value="HATPase_c"/>
    <property type="match status" value="1"/>
</dbReference>
<feature type="transmembrane region" description="Helical" evidence="11">
    <location>
        <begin position="151"/>
        <end position="173"/>
    </location>
</feature>
<feature type="domain" description="Histidine kinase" evidence="12">
    <location>
        <begin position="236"/>
        <end position="440"/>
    </location>
</feature>
<keyword evidence="4" id="KW-0597">Phosphoprotein</keyword>
<dbReference type="Pfam" id="PF00512">
    <property type="entry name" value="HisKA"/>
    <property type="match status" value="1"/>
</dbReference>
<dbReference type="PROSITE" id="PS50885">
    <property type="entry name" value="HAMP"/>
    <property type="match status" value="1"/>
</dbReference>
<keyword evidence="6 11" id="KW-0812">Transmembrane</keyword>
<comment type="catalytic activity">
    <reaction evidence="1">
        <text>ATP + protein L-histidine = ADP + protein N-phospho-L-histidine.</text>
        <dbReference type="EC" id="2.7.13.3"/>
    </reaction>
</comment>
<dbReference type="Pfam" id="PF02518">
    <property type="entry name" value="HATPase_c"/>
    <property type="match status" value="1"/>
</dbReference>
<evidence type="ECO:0000256" key="4">
    <source>
        <dbReference type="ARBA" id="ARBA00022553"/>
    </source>
</evidence>
<dbReference type="InterPro" id="IPR005467">
    <property type="entry name" value="His_kinase_dom"/>
</dbReference>
<keyword evidence="7" id="KW-0418">Kinase</keyword>
<evidence type="ECO:0000256" key="10">
    <source>
        <dbReference type="ARBA" id="ARBA00023136"/>
    </source>
</evidence>
<proteinExistence type="predicted"/>
<accession>A0A3B0WJH4</accession>
<dbReference type="SUPFAM" id="SSF55874">
    <property type="entry name" value="ATPase domain of HSP90 chaperone/DNA topoisomerase II/histidine kinase"/>
    <property type="match status" value="1"/>
</dbReference>
<evidence type="ECO:0000256" key="11">
    <source>
        <dbReference type="SAM" id="Phobius"/>
    </source>
</evidence>
<protein>
    <recommendedName>
        <fullName evidence="3">histidine kinase</fullName>
        <ecNumber evidence="3">2.7.13.3</ecNumber>
    </recommendedName>
</protein>
<dbReference type="CDD" id="cd00075">
    <property type="entry name" value="HATPase"/>
    <property type="match status" value="1"/>
</dbReference>
<evidence type="ECO:0000256" key="6">
    <source>
        <dbReference type="ARBA" id="ARBA00022692"/>
    </source>
</evidence>
<dbReference type="Gene3D" id="3.30.565.10">
    <property type="entry name" value="Histidine kinase-like ATPase, C-terminal domain"/>
    <property type="match status" value="1"/>
</dbReference>
<gene>
    <name evidence="14" type="ORF">MNBD_GAMMA02-1649</name>
</gene>
<evidence type="ECO:0000259" key="12">
    <source>
        <dbReference type="PROSITE" id="PS50109"/>
    </source>
</evidence>
<keyword evidence="9" id="KW-0902">Two-component regulatory system</keyword>
<evidence type="ECO:0000259" key="13">
    <source>
        <dbReference type="PROSITE" id="PS50885"/>
    </source>
</evidence>
<organism evidence="14">
    <name type="scientific">hydrothermal vent metagenome</name>
    <dbReference type="NCBI Taxonomy" id="652676"/>
    <lineage>
        <taxon>unclassified sequences</taxon>
        <taxon>metagenomes</taxon>
        <taxon>ecological metagenomes</taxon>
    </lineage>
</organism>
<dbReference type="GO" id="GO:0000155">
    <property type="term" value="F:phosphorelay sensor kinase activity"/>
    <property type="evidence" value="ECO:0007669"/>
    <property type="project" value="InterPro"/>
</dbReference>
<evidence type="ECO:0000256" key="7">
    <source>
        <dbReference type="ARBA" id="ARBA00022777"/>
    </source>
</evidence>
<dbReference type="PANTHER" id="PTHR45436">
    <property type="entry name" value="SENSOR HISTIDINE KINASE YKOH"/>
    <property type="match status" value="1"/>
</dbReference>
<evidence type="ECO:0000256" key="1">
    <source>
        <dbReference type="ARBA" id="ARBA00000085"/>
    </source>
</evidence>
<dbReference type="SUPFAM" id="SSF47384">
    <property type="entry name" value="Homodimeric domain of signal transducing histidine kinase"/>
    <property type="match status" value="1"/>
</dbReference>
<dbReference type="EC" id="2.7.13.3" evidence="3"/>
<keyword evidence="5" id="KW-0808">Transferase</keyword>